<name>A0A916QDA9_9BACL</name>
<dbReference type="PRINTS" id="PR00922">
    <property type="entry name" value="DADACBPTASE3"/>
</dbReference>
<dbReference type="EMBL" id="BMAQ01000004">
    <property type="protein sequence ID" value="GFR37273.1"/>
    <property type="molecule type" value="Genomic_DNA"/>
</dbReference>
<comment type="similarity">
    <text evidence="1">Belongs to the peptidase S13 family.</text>
</comment>
<keyword evidence="2" id="KW-0378">Hydrolase</keyword>
<evidence type="ECO:0000256" key="2">
    <source>
        <dbReference type="ARBA" id="ARBA00022801"/>
    </source>
</evidence>
<feature type="transmembrane region" description="Helical" evidence="3">
    <location>
        <begin position="6"/>
        <end position="26"/>
    </location>
</feature>
<gene>
    <name evidence="4" type="primary">dacC</name>
    <name evidence="4" type="ORF">PRECH8_05690</name>
</gene>
<dbReference type="GO" id="GO:0000270">
    <property type="term" value="P:peptidoglycan metabolic process"/>
    <property type="evidence" value="ECO:0007669"/>
    <property type="project" value="TreeGrafter"/>
</dbReference>
<dbReference type="Gene3D" id="3.50.80.20">
    <property type="entry name" value="D-Ala-D-Ala carboxypeptidase C, peptidase S13"/>
    <property type="match status" value="1"/>
</dbReference>
<dbReference type="GO" id="GO:0006508">
    <property type="term" value="P:proteolysis"/>
    <property type="evidence" value="ECO:0007669"/>
    <property type="project" value="InterPro"/>
</dbReference>
<sequence length="505" mass="55352">MLANSILYMIFGALVSMFTMAGDLSAPIWQVERDYAIETSIHHAEGLAELIDPILQDRRLQGALAGVSVRHAETGELLYSHLGDLRLHPASSMKILTAVSALEKLGADYRFSTELWTDGEAEGRVLTGNLYLVGKGDPTLMKEDLDQFAKQLLELGIERIDGHLIGDDSWYDDVRLSRDLNWNDEPYYTGTQISALTLSPNDDYDAGTVIVEVSPGSAAGEPAQVALKPVNEYVTVVNHAVTVDRKGKRKLTVEREHGTNRIIVEGTIPLGSSPVRSLASVWEPTGYAIDVFYQSLREHGIEFAPWSERLTGTKPEESTLLMSKQSIPLSELIIPFMKLSNNGHGEILTKELGRVIYGEGSWDKGLQVIQETLGEFGVDTSTIMLRDGSGMSHKTMIPADQLSWLLYAVQSRDWYPIFERSLPVAGSPDRMEGGTLRYRMNGTAAQGNVLAKTGSLTSVSSLSGYVTTPSGDRLVFSIMINNYLASTVKPIEDAIAIALTKVTLD</sequence>
<keyword evidence="3" id="KW-0472">Membrane</keyword>
<evidence type="ECO:0000256" key="1">
    <source>
        <dbReference type="ARBA" id="ARBA00006096"/>
    </source>
</evidence>
<dbReference type="Gene3D" id="3.40.710.10">
    <property type="entry name" value="DD-peptidase/beta-lactamase superfamily"/>
    <property type="match status" value="2"/>
</dbReference>
<keyword evidence="4" id="KW-0121">Carboxypeptidase</keyword>
<dbReference type="InterPro" id="IPR012338">
    <property type="entry name" value="Beta-lactam/transpept-like"/>
</dbReference>
<keyword evidence="5" id="KW-1185">Reference proteome</keyword>
<keyword evidence="3" id="KW-1133">Transmembrane helix</keyword>
<dbReference type="RefSeq" id="WP_242457403.1">
    <property type="nucleotide sequence ID" value="NZ_BMAQ01000004.1"/>
</dbReference>
<evidence type="ECO:0000313" key="4">
    <source>
        <dbReference type="EMBL" id="GFR37273.1"/>
    </source>
</evidence>
<dbReference type="GO" id="GO:0004185">
    <property type="term" value="F:serine-type carboxypeptidase activity"/>
    <property type="evidence" value="ECO:0007669"/>
    <property type="project" value="InterPro"/>
</dbReference>
<organism evidence="4 5">
    <name type="scientific">Insulibacter thermoxylanivorax</name>
    <dbReference type="NCBI Taxonomy" id="2749268"/>
    <lineage>
        <taxon>Bacteria</taxon>
        <taxon>Bacillati</taxon>
        <taxon>Bacillota</taxon>
        <taxon>Bacilli</taxon>
        <taxon>Bacillales</taxon>
        <taxon>Paenibacillaceae</taxon>
        <taxon>Insulibacter</taxon>
    </lineage>
</organism>
<accession>A0A916QDA9</accession>
<dbReference type="InterPro" id="IPR000667">
    <property type="entry name" value="Peptidase_S13"/>
</dbReference>
<keyword evidence="3" id="KW-0812">Transmembrane</keyword>
<dbReference type="SUPFAM" id="SSF56601">
    <property type="entry name" value="beta-lactamase/transpeptidase-like"/>
    <property type="match status" value="1"/>
</dbReference>
<dbReference type="PANTHER" id="PTHR30023:SF0">
    <property type="entry name" value="PENICILLIN-SENSITIVE CARBOXYPEPTIDASE A"/>
    <property type="match status" value="1"/>
</dbReference>
<comment type="caution">
    <text evidence="4">The sequence shown here is derived from an EMBL/GenBank/DDBJ whole genome shotgun (WGS) entry which is preliminary data.</text>
</comment>
<reference evidence="4" key="1">
    <citation type="submission" date="2020-08" db="EMBL/GenBank/DDBJ databases">
        <authorList>
            <person name="Uke A."/>
            <person name="Chhe C."/>
            <person name="Baramee S."/>
            <person name="Kosugi A."/>
        </authorList>
    </citation>
    <scope>NUCLEOTIDE SEQUENCE</scope>
    <source>
        <strain evidence="4">DA-C8</strain>
    </source>
</reference>
<protein>
    <submittedName>
        <fullName evidence="4">D-alanyl-D-alanine carboxypeptidase DacC</fullName>
    </submittedName>
</protein>
<dbReference type="AlphaFoldDB" id="A0A916QDA9"/>
<dbReference type="NCBIfam" id="TIGR00666">
    <property type="entry name" value="PBP4"/>
    <property type="match status" value="1"/>
</dbReference>
<dbReference type="Pfam" id="PF02113">
    <property type="entry name" value="Peptidase_S13"/>
    <property type="match status" value="1"/>
</dbReference>
<evidence type="ECO:0000256" key="3">
    <source>
        <dbReference type="SAM" id="Phobius"/>
    </source>
</evidence>
<dbReference type="Proteomes" id="UP000654993">
    <property type="component" value="Unassembled WGS sequence"/>
</dbReference>
<proteinExistence type="inferred from homology"/>
<keyword evidence="4" id="KW-0645">Protease</keyword>
<dbReference type="PANTHER" id="PTHR30023">
    <property type="entry name" value="D-ALANYL-D-ALANINE CARBOXYPEPTIDASE"/>
    <property type="match status" value="1"/>
</dbReference>
<reference evidence="4" key="2">
    <citation type="journal article" date="2021" name="Data Brief">
        <title>Draft genome sequence data of the facultative, thermophilic, xylanolytic bacterium Paenibacillus sp. strain DA-C8.</title>
        <authorList>
            <person name="Chhe C."/>
            <person name="Uke A."/>
            <person name="Baramee S."/>
            <person name="Ungkulpasvich U."/>
            <person name="Tachaapaikoon C."/>
            <person name="Pason P."/>
            <person name="Waeonukul R."/>
            <person name="Ratanakhanokchai K."/>
            <person name="Kosugi A."/>
        </authorList>
    </citation>
    <scope>NUCLEOTIDE SEQUENCE</scope>
    <source>
        <strain evidence="4">DA-C8</strain>
    </source>
</reference>
<evidence type="ECO:0000313" key="5">
    <source>
        <dbReference type="Proteomes" id="UP000654993"/>
    </source>
</evidence>